<dbReference type="Proteomes" id="UP000192418">
    <property type="component" value="Unassembled WGS sequence"/>
</dbReference>
<dbReference type="SUPFAM" id="SSF52540">
    <property type="entry name" value="P-loop containing nucleoside triphosphate hydrolases"/>
    <property type="match status" value="1"/>
</dbReference>
<evidence type="ECO:0000259" key="4">
    <source>
        <dbReference type="PROSITE" id="PS50893"/>
    </source>
</evidence>
<proteinExistence type="inferred from homology"/>
<dbReference type="InterPro" id="IPR003439">
    <property type="entry name" value="ABC_transporter-like_ATP-bd"/>
</dbReference>
<keyword evidence="3" id="KW-0067">ATP-binding</keyword>
<dbReference type="GO" id="GO:0016887">
    <property type="term" value="F:ATP hydrolysis activity"/>
    <property type="evidence" value="ECO:0007669"/>
    <property type="project" value="InterPro"/>
</dbReference>
<dbReference type="AlphaFoldDB" id="A0A1W2ER27"/>
<dbReference type="GO" id="GO:0005524">
    <property type="term" value="F:ATP binding"/>
    <property type="evidence" value="ECO:0007669"/>
    <property type="project" value="UniProtKB-KW"/>
</dbReference>
<organism evidence="5 6">
    <name type="scientific">Desulfocicer vacuolatum DSM 3385</name>
    <dbReference type="NCBI Taxonomy" id="1121400"/>
    <lineage>
        <taxon>Bacteria</taxon>
        <taxon>Pseudomonadati</taxon>
        <taxon>Thermodesulfobacteriota</taxon>
        <taxon>Desulfobacteria</taxon>
        <taxon>Desulfobacterales</taxon>
        <taxon>Desulfobacteraceae</taxon>
        <taxon>Desulfocicer</taxon>
    </lineage>
</organism>
<dbReference type="PROSITE" id="PS00211">
    <property type="entry name" value="ABC_TRANSPORTER_1"/>
    <property type="match status" value="1"/>
</dbReference>
<reference evidence="5 6" key="1">
    <citation type="submission" date="2017-04" db="EMBL/GenBank/DDBJ databases">
        <authorList>
            <person name="Afonso C.L."/>
            <person name="Miller P.J."/>
            <person name="Scott M.A."/>
            <person name="Spackman E."/>
            <person name="Goraichik I."/>
            <person name="Dimitrov K.M."/>
            <person name="Suarez D.L."/>
            <person name="Swayne D.E."/>
        </authorList>
    </citation>
    <scope>NUCLEOTIDE SEQUENCE [LARGE SCALE GENOMIC DNA]</scope>
    <source>
        <strain evidence="5 6">DSM 3385</strain>
    </source>
</reference>
<dbReference type="Pfam" id="PF00005">
    <property type="entry name" value="ABC_tran"/>
    <property type="match status" value="1"/>
</dbReference>
<accession>A0A1W2ER27</accession>
<evidence type="ECO:0000313" key="5">
    <source>
        <dbReference type="EMBL" id="SMD12170.1"/>
    </source>
</evidence>
<keyword evidence="6" id="KW-1185">Reference proteome</keyword>
<evidence type="ECO:0000256" key="1">
    <source>
        <dbReference type="ARBA" id="ARBA00005417"/>
    </source>
</evidence>
<dbReference type="InterPro" id="IPR012701">
    <property type="entry name" value="CP_lyase_PhnL"/>
</dbReference>
<dbReference type="PANTHER" id="PTHR42798:SF7">
    <property type="entry name" value="ALPHA-D-RIBOSE 1-METHYLPHOSPHONATE 5-TRIPHOSPHATE SYNTHASE SUBUNIT PHNL"/>
    <property type="match status" value="1"/>
</dbReference>
<dbReference type="STRING" id="1121400.SAMN02746065_1405"/>
<evidence type="ECO:0000256" key="3">
    <source>
        <dbReference type="ARBA" id="ARBA00022840"/>
    </source>
</evidence>
<dbReference type="NCBIfam" id="TIGR02324">
    <property type="entry name" value="CP_lyasePhnL"/>
    <property type="match status" value="1"/>
</dbReference>
<dbReference type="SMART" id="SM00382">
    <property type="entry name" value="AAA"/>
    <property type="match status" value="1"/>
</dbReference>
<comment type="similarity">
    <text evidence="1">Belongs to the ABC transporter superfamily.</text>
</comment>
<evidence type="ECO:0000256" key="2">
    <source>
        <dbReference type="ARBA" id="ARBA00022741"/>
    </source>
</evidence>
<keyword evidence="2" id="KW-0547">Nucleotide-binding</keyword>
<dbReference type="PANTHER" id="PTHR42798">
    <property type="entry name" value="LIPOPROTEIN-RELEASING SYSTEM ATP-BINDING PROTEIN LOLD"/>
    <property type="match status" value="1"/>
</dbReference>
<dbReference type="InterPro" id="IPR017871">
    <property type="entry name" value="ABC_transporter-like_CS"/>
</dbReference>
<dbReference type="Gene3D" id="3.40.50.300">
    <property type="entry name" value="P-loop containing nucleotide triphosphate hydrolases"/>
    <property type="match status" value="1"/>
</dbReference>
<gene>
    <name evidence="5" type="ORF">SAMN02746065_1405</name>
</gene>
<name>A0A1W2ER27_9BACT</name>
<dbReference type="RefSeq" id="WP_084071761.1">
    <property type="nucleotide sequence ID" value="NZ_FWXY01000040.1"/>
</dbReference>
<dbReference type="InterPro" id="IPR027417">
    <property type="entry name" value="P-loop_NTPase"/>
</dbReference>
<evidence type="ECO:0000313" key="6">
    <source>
        <dbReference type="Proteomes" id="UP000192418"/>
    </source>
</evidence>
<sequence>MIKMIEVLGLEKRFILHNQGGAVIDVFEKLNFKVEKGQCVALFGRSGSGKSTLLRSLYANYKPVSGAVNIRHDNEMIDITRATPRLVVEIRKHTMGYVSQFLRVIPRVSTFDIVASAHREVYGDESGATLRAKELLERLNIPQRLWSLAPATFSGGEQQRVNIARGFAVKYPILLLDEPTASLDAANRMVVVELIEEAKKEGTAVVGIFHDDEVREAVSNKIVEMGAA</sequence>
<dbReference type="EMBL" id="FWXY01000040">
    <property type="protein sequence ID" value="SMD12170.1"/>
    <property type="molecule type" value="Genomic_DNA"/>
</dbReference>
<dbReference type="InterPro" id="IPR003593">
    <property type="entry name" value="AAA+_ATPase"/>
</dbReference>
<dbReference type="OrthoDB" id="9809450at2"/>
<feature type="domain" description="ABC transporter" evidence="4">
    <location>
        <begin position="5"/>
        <end position="227"/>
    </location>
</feature>
<protein>
    <submittedName>
        <fullName evidence="5">Alpha-D-ribose 1-methylphosphonate 5-triphosphate synthase subunit PhnL</fullName>
    </submittedName>
</protein>
<dbReference type="PROSITE" id="PS50893">
    <property type="entry name" value="ABC_TRANSPORTER_2"/>
    <property type="match status" value="1"/>
</dbReference>